<dbReference type="OrthoDB" id="5870591at2"/>
<reference evidence="3 4" key="1">
    <citation type="submission" date="2019-07" db="EMBL/GenBank/DDBJ databases">
        <authorList>
            <person name="Park Y.J."/>
            <person name="Jeong S.E."/>
            <person name="Jung H.S."/>
        </authorList>
    </citation>
    <scope>NUCLEOTIDE SEQUENCE [LARGE SCALE GENOMIC DNA]</scope>
    <source>
        <strain evidence="4">P16(2019)</strain>
    </source>
</reference>
<feature type="transmembrane region" description="Helical" evidence="1">
    <location>
        <begin position="12"/>
        <end position="30"/>
    </location>
</feature>
<name>A0A554A3Z1_9BACI</name>
<evidence type="ECO:0000313" key="3">
    <source>
        <dbReference type="EMBL" id="TSB48409.1"/>
    </source>
</evidence>
<evidence type="ECO:0000313" key="4">
    <source>
        <dbReference type="Proteomes" id="UP000318521"/>
    </source>
</evidence>
<dbReference type="Pfam" id="PF07331">
    <property type="entry name" value="TctB"/>
    <property type="match status" value="1"/>
</dbReference>
<organism evidence="3 4">
    <name type="scientific">Alkalicoccobacillus porphyridii</name>
    <dbReference type="NCBI Taxonomy" id="2597270"/>
    <lineage>
        <taxon>Bacteria</taxon>
        <taxon>Bacillati</taxon>
        <taxon>Bacillota</taxon>
        <taxon>Bacilli</taxon>
        <taxon>Bacillales</taxon>
        <taxon>Bacillaceae</taxon>
        <taxon>Alkalicoccobacillus</taxon>
    </lineage>
</organism>
<keyword evidence="1" id="KW-1133">Transmembrane helix</keyword>
<keyword evidence="1" id="KW-0812">Transmembrane</keyword>
<comment type="caution">
    <text evidence="3">The sequence shown here is derived from an EMBL/GenBank/DDBJ whole genome shotgun (WGS) entry which is preliminary data.</text>
</comment>
<feature type="transmembrane region" description="Helical" evidence="1">
    <location>
        <begin position="105"/>
        <end position="121"/>
    </location>
</feature>
<dbReference type="Proteomes" id="UP000318521">
    <property type="component" value="Unassembled WGS sequence"/>
</dbReference>
<dbReference type="EMBL" id="VLXZ01000001">
    <property type="protein sequence ID" value="TSB48409.1"/>
    <property type="molecule type" value="Genomic_DNA"/>
</dbReference>
<sequence>MCKEMNTVRLSMPVFFIVVSLGYAFLIMRLPTANLGDPYGPFYFPLFICIGLFIFSVVDFIQLKRSEPEENEELQLLLDPKLLKIIGVILALCVMYTAIFEIVGFLIATVLFLGALLFYLNGRTKWVLNLVVTAIFSFSAWYIFTQLLDISLP</sequence>
<evidence type="ECO:0000256" key="1">
    <source>
        <dbReference type="SAM" id="Phobius"/>
    </source>
</evidence>
<gene>
    <name evidence="3" type="ORF">FN960_02320</name>
</gene>
<protein>
    <submittedName>
        <fullName evidence="3">Tripartite tricarboxylate transporter TctB family protein</fullName>
    </submittedName>
</protein>
<feature type="transmembrane region" description="Helical" evidence="1">
    <location>
        <begin position="42"/>
        <end position="61"/>
    </location>
</feature>
<proteinExistence type="predicted"/>
<dbReference type="InterPro" id="IPR009936">
    <property type="entry name" value="DUF1468"/>
</dbReference>
<keyword evidence="4" id="KW-1185">Reference proteome</keyword>
<keyword evidence="1" id="KW-0472">Membrane</keyword>
<dbReference type="AlphaFoldDB" id="A0A554A3Z1"/>
<evidence type="ECO:0000259" key="2">
    <source>
        <dbReference type="Pfam" id="PF07331"/>
    </source>
</evidence>
<feature type="transmembrane region" description="Helical" evidence="1">
    <location>
        <begin position="126"/>
        <end position="144"/>
    </location>
</feature>
<feature type="domain" description="DUF1468" evidence="2">
    <location>
        <begin position="13"/>
        <end position="153"/>
    </location>
</feature>
<accession>A0A554A3Z1</accession>